<dbReference type="Proteomes" id="UP000887576">
    <property type="component" value="Unplaced"/>
</dbReference>
<evidence type="ECO:0000313" key="1">
    <source>
        <dbReference type="Proteomes" id="UP000887576"/>
    </source>
</evidence>
<accession>A0AC34RRF0</accession>
<proteinExistence type="predicted"/>
<organism evidence="1 2">
    <name type="scientific">Panagrolaimus sp. JU765</name>
    <dbReference type="NCBI Taxonomy" id="591449"/>
    <lineage>
        <taxon>Eukaryota</taxon>
        <taxon>Metazoa</taxon>
        <taxon>Ecdysozoa</taxon>
        <taxon>Nematoda</taxon>
        <taxon>Chromadorea</taxon>
        <taxon>Rhabditida</taxon>
        <taxon>Tylenchina</taxon>
        <taxon>Panagrolaimomorpha</taxon>
        <taxon>Panagrolaimoidea</taxon>
        <taxon>Panagrolaimidae</taxon>
        <taxon>Panagrolaimus</taxon>
    </lineage>
</organism>
<reference evidence="2" key="1">
    <citation type="submission" date="2022-11" db="UniProtKB">
        <authorList>
            <consortium name="WormBaseParasite"/>
        </authorList>
    </citation>
    <scope>IDENTIFICATION</scope>
</reference>
<dbReference type="WBParaSite" id="JU765_v2.g9483.t1">
    <property type="protein sequence ID" value="JU765_v2.g9483.t1"/>
    <property type="gene ID" value="JU765_v2.g9483"/>
</dbReference>
<protein>
    <submittedName>
        <fullName evidence="2">Uncharacterized protein</fullName>
    </submittedName>
</protein>
<name>A0AC34RRF0_9BILA</name>
<sequence length="96" mass="10808">MKIAGFFLIFLLIFEFAGADKEKSAHEAQFMTRLCRSMSGEKVICKRLAASDSVKKRQKRFFLFPVLGINSFNSGFGLTPFGVTSQFNSFNLLLGR</sequence>
<evidence type="ECO:0000313" key="2">
    <source>
        <dbReference type="WBParaSite" id="JU765_v2.g9483.t1"/>
    </source>
</evidence>